<organism evidence="1 2">
    <name type="scientific">Apiospora arundinis</name>
    <dbReference type="NCBI Taxonomy" id="335852"/>
    <lineage>
        <taxon>Eukaryota</taxon>
        <taxon>Fungi</taxon>
        <taxon>Dikarya</taxon>
        <taxon>Ascomycota</taxon>
        <taxon>Pezizomycotina</taxon>
        <taxon>Sordariomycetes</taxon>
        <taxon>Xylariomycetidae</taxon>
        <taxon>Amphisphaeriales</taxon>
        <taxon>Apiosporaceae</taxon>
        <taxon>Apiospora</taxon>
    </lineage>
</organism>
<accession>A0ABR2J4C2</accession>
<keyword evidence="2" id="KW-1185">Reference proteome</keyword>
<reference evidence="1 2" key="1">
    <citation type="journal article" date="2024" name="IMA Fungus">
        <title>Apiospora arundinis, a panoply of carbohydrate-active enzymes and secondary metabolites.</title>
        <authorList>
            <person name="Sorensen T."/>
            <person name="Petersen C."/>
            <person name="Muurmann A.T."/>
            <person name="Christiansen J.V."/>
            <person name="Brundto M.L."/>
            <person name="Overgaard C.K."/>
            <person name="Boysen A.T."/>
            <person name="Wollenberg R.D."/>
            <person name="Larsen T.O."/>
            <person name="Sorensen J.L."/>
            <person name="Nielsen K.L."/>
            <person name="Sondergaard T.E."/>
        </authorList>
    </citation>
    <scope>NUCLEOTIDE SEQUENCE [LARGE SCALE GENOMIC DNA]</scope>
    <source>
        <strain evidence="1 2">AAU 773</strain>
    </source>
</reference>
<proteinExistence type="predicted"/>
<evidence type="ECO:0000313" key="1">
    <source>
        <dbReference type="EMBL" id="KAK8872630.1"/>
    </source>
</evidence>
<gene>
    <name evidence="1" type="ORF">PGQ11_003144</name>
</gene>
<dbReference type="Proteomes" id="UP001390339">
    <property type="component" value="Unassembled WGS sequence"/>
</dbReference>
<name>A0ABR2J4C2_9PEZI</name>
<evidence type="ECO:0000313" key="2">
    <source>
        <dbReference type="Proteomes" id="UP001390339"/>
    </source>
</evidence>
<comment type="caution">
    <text evidence="1">The sequence shown here is derived from an EMBL/GenBank/DDBJ whole genome shotgun (WGS) entry which is preliminary data.</text>
</comment>
<dbReference type="EMBL" id="JAPCWZ010000003">
    <property type="protein sequence ID" value="KAK8872630.1"/>
    <property type="molecule type" value="Genomic_DNA"/>
</dbReference>
<protein>
    <submittedName>
        <fullName evidence="1">Uncharacterized protein</fullName>
    </submittedName>
</protein>
<sequence>MAAPRFDVTRNYYAELGVSENATGPEILEEINRKLATFTPQGIILSPLSDHVLAAYNVIPISTGVAGTMEGGSAT</sequence>